<dbReference type="Proteomes" id="UP001381693">
    <property type="component" value="Unassembled WGS sequence"/>
</dbReference>
<accession>A0AAN8ZWU0</accession>
<gene>
    <name evidence="3" type="ORF">SK128_016691</name>
</gene>
<dbReference type="AlphaFoldDB" id="A0AAN8ZWU0"/>
<evidence type="ECO:0000256" key="1">
    <source>
        <dbReference type="SAM" id="MobiDB-lite"/>
    </source>
</evidence>
<evidence type="ECO:0000313" key="3">
    <source>
        <dbReference type="EMBL" id="KAK7028187.1"/>
    </source>
</evidence>
<sequence length="148" mass="15705">MRGGGSRLTVGWGQCENIIERPPRQLRHRSARDPISSLGKKGGGQEGRWEKVGIVISEVVAAAAAAAVAAAAVVPLITSFLILSLLVTPHIHLNILISATSSFFSCVFFIAHVSAPYIIAGLPSVLCTLPLNLIPILLSHSTPRHFLP</sequence>
<evidence type="ECO:0000313" key="4">
    <source>
        <dbReference type="Proteomes" id="UP001381693"/>
    </source>
</evidence>
<feature type="region of interest" description="Disordered" evidence="1">
    <location>
        <begin position="26"/>
        <end position="46"/>
    </location>
</feature>
<organism evidence="3 4">
    <name type="scientific">Halocaridina rubra</name>
    <name type="common">Hawaiian red shrimp</name>
    <dbReference type="NCBI Taxonomy" id="373956"/>
    <lineage>
        <taxon>Eukaryota</taxon>
        <taxon>Metazoa</taxon>
        <taxon>Ecdysozoa</taxon>
        <taxon>Arthropoda</taxon>
        <taxon>Crustacea</taxon>
        <taxon>Multicrustacea</taxon>
        <taxon>Malacostraca</taxon>
        <taxon>Eumalacostraca</taxon>
        <taxon>Eucarida</taxon>
        <taxon>Decapoda</taxon>
        <taxon>Pleocyemata</taxon>
        <taxon>Caridea</taxon>
        <taxon>Atyoidea</taxon>
        <taxon>Atyidae</taxon>
        <taxon>Halocaridina</taxon>
    </lineage>
</organism>
<feature type="transmembrane region" description="Helical" evidence="2">
    <location>
        <begin position="93"/>
        <end position="111"/>
    </location>
</feature>
<keyword evidence="2" id="KW-1133">Transmembrane helix</keyword>
<feature type="non-terminal residue" evidence="3">
    <location>
        <position position="148"/>
    </location>
</feature>
<protein>
    <submittedName>
        <fullName evidence="3">Uncharacterized protein</fullName>
    </submittedName>
</protein>
<feature type="transmembrane region" description="Helical" evidence="2">
    <location>
        <begin position="59"/>
        <end position="86"/>
    </location>
</feature>
<keyword evidence="2" id="KW-0472">Membrane</keyword>
<keyword evidence="2" id="KW-0812">Transmembrane</keyword>
<reference evidence="3 4" key="1">
    <citation type="submission" date="2023-11" db="EMBL/GenBank/DDBJ databases">
        <title>Halocaridina rubra genome assembly.</title>
        <authorList>
            <person name="Smith C."/>
        </authorList>
    </citation>
    <scope>NUCLEOTIDE SEQUENCE [LARGE SCALE GENOMIC DNA]</scope>
    <source>
        <strain evidence="3">EP-1</strain>
        <tissue evidence="3">Whole</tissue>
    </source>
</reference>
<proteinExistence type="predicted"/>
<comment type="caution">
    <text evidence="3">The sequence shown here is derived from an EMBL/GenBank/DDBJ whole genome shotgun (WGS) entry which is preliminary data.</text>
</comment>
<evidence type="ECO:0000256" key="2">
    <source>
        <dbReference type="SAM" id="Phobius"/>
    </source>
</evidence>
<dbReference type="EMBL" id="JAXCGZ010022655">
    <property type="protein sequence ID" value="KAK7028187.1"/>
    <property type="molecule type" value="Genomic_DNA"/>
</dbReference>
<keyword evidence="4" id="KW-1185">Reference proteome</keyword>
<name>A0AAN8ZWU0_HALRR</name>
<feature type="transmembrane region" description="Helical" evidence="2">
    <location>
        <begin position="117"/>
        <end position="138"/>
    </location>
</feature>